<feature type="region of interest" description="Disordered" evidence="1">
    <location>
        <begin position="67"/>
        <end position="93"/>
    </location>
</feature>
<evidence type="ECO:0000313" key="3">
    <source>
        <dbReference type="EMBL" id="KAG7371741.1"/>
    </source>
</evidence>
<dbReference type="OrthoDB" id="44230at2759"/>
<dbReference type="InterPro" id="IPR000253">
    <property type="entry name" value="FHA_dom"/>
</dbReference>
<dbReference type="PROSITE" id="PS50006">
    <property type="entry name" value="FHA_DOMAIN"/>
    <property type="match status" value="1"/>
</dbReference>
<accession>A0A9K3Q5V9</accession>
<dbReference type="AlphaFoldDB" id="A0A9K3Q5V9"/>
<protein>
    <submittedName>
        <fullName evidence="3">FHA domain containing protein</fullName>
    </submittedName>
</protein>
<proteinExistence type="predicted"/>
<dbReference type="Pfam" id="PF00498">
    <property type="entry name" value="FHA"/>
    <property type="match status" value="1"/>
</dbReference>
<evidence type="ECO:0000259" key="2">
    <source>
        <dbReference type="PROSITE" id="PS50006"/>
    </source>
</evidence>
<dbReference type="EMBL" id="JAGRRH010000003">
    <property type="protein sequence ID" value="KAG7371741.1"/>
    <property type="molecule type" value="Genomic_DNA"/>
</dbReference>
<organism evidence="3 4">
    <name type="scientific">Nitzschia inconspicua</name>
    <dbReference type="NCBI Taxonomy" id="303405"/>
    <lineage>
        <taxon>Eukaryota</taxon>
        <taxon>Sar</taxon>
        <taxon>Stramenopiles</taxon>
        <taxon>Ochrophyta</taxon>
        <taxon>Bacillariophyta</taxon>
        <taxon>Bacillariophyceae</taxon>
        <taxon>Bacillariophycidae</taxon>
        <taxon>Bacillariales</taxon>
        <taxon>Bacillariaceae</taxon>
        <taxon>Nitzschia</taxon>
    </lineage>
</organism>
<feature type="domain" description="FHA" evidence="2">
    <location>
        <begin position="122"/>
        <end position="172"/>
    </location>
</feature>
<evidence type="ECO:0000256" key="1">
    <source>
        <dbReference type="SAM" id="MobiDB-lite"/>
    </source>
</evidence>
<dbReference type="Proteomes" id="UP000693970">
    <property type="component" value="Unassembled WGS sequence"/>
</dbReference>
<dbReference type="InterPro" id="IPR050923">
    <property type="entry name" value="Cell_Proc_Reg/RNA_Proc"/>
</dbReference>
<dbReference type="PANTHER" id="PTHR23308">
    <property type="entry name" value="NUCLEAR INHIBITOR OF PROTEIN PHOSPHATASE-1"/>
    <property type="match status" value="1"/>
</dbReference>
<dbReference type="SMART" id="SM00240">
    <property type="entry name" value="FHA"/>
    <property type="match status" value="1"/>
</dbReference>
<evidence type="ECO:0000313" key="4">
    <source>
        <dbReference type="Proteomes" id="UP000693970"/>
    </source>
</evidence>
<sequence length="341" mass="37507">MATTVAHHITPSPFTQVKVNVRLCGSIPRTEMENAYIKQQQQTRQRLETSSSSDSIAQQLCSHLSSFQQQRQLEQQQPPNSRTATFEPPSWAVPASGEARLEPVCDSVDRQGPVDLTSQAVFRVGRAPQSDVHLKHVTSSRRHAMLFHHTNGSCYLVDCGSAHGTYINGIRVLSAPNDGVVVPHKVRRGSLIRFGGPGAPTFVLKSFAFALDELSECPKSAHPTLMPSTPTTLAVVEHNTRFNALGKTAKQAVLMQLSSKRSFDSLETVAPEEMMDFERCSSPPLSPEKVPLRLVSPDLLTQQTSNKRRRVTFSDAPPMASYPILVSPDVSSDEHETDICE</sequence>
<keyword evidence="4" id="KW-1185">Reference proteome</keyword>
<reference evidence="3" key="1">
    <citation type="journal article" date="2021" name="Sci. Rep.">
        <title>Diploid genomic architecture of Nitzschia inconspicua, an elite biomass production diatom.</title>
        <authorList>
            <person name="Oliver A."/>
            <person name="Podell S."/>
            <person name="Pinowska A."/>
            <person name="Traller J.C."/>
            <person name="Smith S.R."/>
            <person name="McClure R."/>
            <person name="Beliaev A."/>
            <person name="Bohutskyi P."/>
            <person name="Hill E.A."/>
            <person name="Rabines A."/>
            <person name="Zheng H."/>
            <person name="Allen L.Z."/>
            <person name="Kuo A."/>
            <person name="Grigoriev I.V."/>
            <person name="Allen A.E."/>
            <person name="Hazlebeck D."/>
            <person name="Allen E.E."/>
        </authorList>
    </citation>
    <scope>NUCLEOTIDE SEQUENCE</scope>
    <source>
        <strain evidence="3">Hildebrandi</strain>
    </source>
</reference>
<feature type="compositionally biased region" description="Low complexity" evidence="1">
    <location>
        <begin position="68"/>
        <end position="77"/>
    </location>
</feature>
<reference evidence="3" key="2">
    <citation type="submission" date="2021-04" db="EMBL/GenBank/DDBJ databases">
        <authorList>
            <person name="Podell S."/>
        </authorList>
    </citation>
    <scope>NUCLEOTIDE SEQUENCE</scope>
    <source>
        <strain evidence="3">Hildebrandi</strain>
    </source>
</reference>
<dbReference type="CDD" id="cd00060">
    <property type="entry name" value="FHA"/>
    <property type="match status" value="1"/>
</dbReference>
<name>A0A9K3Q5V9_9STRA</name>
<comment type="caution">
    <text evidence="3">The sequence shown here is derived from an EMBL/GenBank/DDBJ whole genome shotgun (WGS) entry which is preliminary data.</text>
</comment>
<gene>
    <name evidence="3" type="ORF">IV203_017883</name>
</gene>